<evidence type="ECO:0000256" key="1">
    <source>
        <dbReference type="SAM" id="SignalP"/>
    </source>
</evidence>
<accession>A0A0A1YEB5</accession>
<dbReference type="AlphaFoldDB" id="A0A0A1YEB5"/>
<evidence type="ECO:0000313" key="2">
    <source>
        <dbReference type="EMBL" id="KFX68142.1"/>
    </source>
</evidence>
<evidence type="ECO:0008006" key="4">
    <source>
        <dbReference type="Google" id="ProtNLM"/>
    </source>
</evidence>
<feature type="chain" id="PRO_5001984181" description="Integrating conjugative element protein" evidence="1">
    <location>
        <begin position="22"/>
        <end position="166"/>
    </location>
</feature>
<dbReference type="Proteomes" id="UP000030063">
    <property type="component" value="Unassembled WGS sequence"/>
</dbReference>
<comment type="caution">
    <text evidence="2">The sequence shown here is derived from an EMBL/GenBank/DDBJ whole genome shotgun (WGS) entry which is preliminary data.</text>
</comment>
<dbReference type="eggNOG" id="COG3279">
    <property type="taxonomic scope" value="Bacteria"/>
</dbReference>
<dbReference type="EMBL" id="AWSQ01000008">
    <property type="protein sequence ID" value="KFX68142.1"/>
    <property type="molecule type" value="Genomic_DNA"/>
</dbReference>
<dbReference type="InterPro" id="IPR021300">
    <property type="entry name" value="Integr_conj_element_PFL4695"/>
</dbReference>
<feature type="signal peptide" evidence="1">
    <location>
        <begin position="1"/>
        <end position="21"/>
    </location>
</feature>
<evidence type="ECO:0000313" key="3">
    <source>
        <dbReference type="Proteomes" id="UP000030063"/>
    </source>
</evidence>
<dbReference type="STRING" id="1395571.TMS3_0120585"/>
<sequence length="166" mass="17736">MKTLHIFASLLLTSWAAGASAGNLIVVEDRGGATALPYYQDLEPEPLTGSSSPTIGVRGSGAFPVRSAQLSPGTVQGRAINAPGLQPVFLVGDDQLSRSWLLQRRDQLQHLQAVGLAINVASEERLAEIRRWAGNLQVLPTPADDLAARLGLRHYPVLLTPTAIQQ</sequence>
<dbReference type="RefSeq" id="WP_025167081.1">
    <property type="nucleotide sequence ID" value="NZ_AWSQ01000008.1"/>
</dbReference>
<reference evidence="2 3" key="1">
    <citation type="journal article" date="2014" name="Genome Announc.">
        <title>Draft Genome Sequence of Petroleum Oil-Degrading Marine Bacterium Pseudomonas taeanensis Strain MS-3, Isolated from a Crude Oil-Contaminated Seashore.</title>
        <authorList>
            <person name="Lee S.Y."/>
            <person name="Kim S.H."/>
            <person name="Lee D.G."/>
            <person name="Shin S."/>
            <person name="Yun S.H."/>
            <person name="Choi C.W."/>
            <person name="Chung Y.H."/>
            <person name="Choi J.S."/>
            <person name="Kahng H.Y."/>
            <person name="Kim S.I."/>
        </authorList>
    </citation>
    <scope>NUCLEOTIDE SEQUENCE [LARGE SCALE GENOMIC DNA]</scope>
    <source>
        <strain evidence="2 3">MS-3</strain>
    </source>
</reference>
<name>A0A0A1YEB5_9PSED</name>
<proteinExistence type="predicted"/>
<protein>
    <recommendedName>
        <fullName evidence="4">Integrating conjugative element protein</fullName>
    </recommendedName>
</protein>
<dbReference type="NCBIfam" id="TIGR03765">
    <property type="entry name" value="ICE_PFL_4695"/>
    <property type="match status" value="1"/>
</dbReference>
<dbReference type="OrthoDB" id="8560395at2"/>
<dbReference type="Pfam" id="PF11072">
    <property type="entry name" value="DUF2859"/>
    <property type="match status" value="1"/>
</dbReference>
<organism evidence="2 3">
    <name type="scientific">Pseudomonas taeanensis MS-3</name>
    <dbReference type="NCBI Taxonomy" id="1395571"/>
    <lineage>
        <taxon>Bacteria</taxon>
        <taxon>Pseudomonadati</taxon>
        <taxon>Pseudomonadota</taxon>
        <taxon>Gammaproteobacteria</taxon>
        <taxon>Pseudomonadales</taxon>
        <taxon>Pseudomonadaceae</taxon>
        <taxon>Pseudomonas</taxon>
    </lineage>
</organism>
<keyword evidence="3" id="KW-1185">Reference proteome</keyword>
<gene>
    <name evidence="2" type="ORF">TMS3_0120585</name>
</gene>
<keyword evidence="1" id="KW-0732">Signal</keyword>